<protein>
    <submittedName>
        <fullName evidence="1">Uncharacterized protein</fullName>
    </submittedName>
</protein>
<evidence type="ECO:0000313" key="2">
    <source>
        <dbReference type="Proteomes" id="UP000499080"/>
    </source>
</evidence>
<accession>A0A4Y2T4N1</accession>
<gene>
    <name evidence="1" type="ORF">AVEN_256871_1</name>
</gene>
<comment type="caution">
    <text evidence="1">The sequence shown here is derived from an EMBL/GenBank/DDBJ whole genome shotgun (WGS) entry which is preliminary data.</text>
</comment>
<organism evidence="1 2">
    <name type="scientific">Araneus ventricosus</name>
    <name type="common">Orbweaver spider</name>
    <name type="synonym">Epeira ventricosa</name>
    <dbReference type="NCBI Taxonomy" id="182803"/>
    <lineage>
        <taxon>Eukaryota</taxon>
        <taxon>Metazoa</taxon>
        <taxon>Ecdysozoa</taxon>
        <taxon>Arthropoda</taxon>
        <taxon>Chelicerata</taxon>
        <taxon>Arachnida</taxon>
        <taxon>Araneae</taxon>
        <taxon>Araneomorphae</taxon>
        <taxon>Entelegynae</taxon>
        <taxon>Araneoidea</taxon>
        <taxon>Araneidae</taxon>
        <taxon>Araneus</taxon>
    </lineage>
</organism>
<sequence length="87" mass="9780">MPICDHEEYLFSILTPRRVAVVGFPATAPNNTPSRQDCISVPALLCDSESSRPHPSPKLVPPVYNQPVYLNSFNNRYEHETTHSNQS</sequence>
<proteinExistence type="predicted"/>
<name>A0A4Y2T4N1_ARAVE</name>
<reference evidence="1 2" key="1">
    <citation type="journal article" date="2019" name="Sci. Rep.">
        <title>Orb-weaving spider Araneus ventricosus genome elucidates the spidroin gene catalogue.</title>
        <authorList>
            <person name="Kono N."/>
            <person name="Nakamura H."/>
            <person name="Ohtoshi R."/>
            <person name="Moran D.A.P."/>
            <person name="Shinohara A."/>
            <person name="Yoshida Y."/>
            <person name="Fujiwara M."/>
            <person name="Mori M."/>
            <person name="Tomita M."/>
            <person name="Arakawa K."/>
        </authorList>
    </citation>
    <scope>NUCLEOTIDE SEQUENCE [LARGE SCALE GENOMIC DNA]</scope>
</reference>
<dbReference type="EMBL" id="BGPR01026099">
    <property type="protein sequence ID" value="GBN95548.1"/>
    <property type="molecule type" value="Genomic_DNA"/>
</dbReference>
<dbReference type="Proteomes" id="UP000499080">
    <property type="component" value="Unassembled WGS sequence"/>
</dbReference>
<dbReference type="AlphaFoldDB" id="A0A4Y2T4N1"/>
<keyword evidence="2" id="KW-1185">Reference proteome</keyword>
<evidence type="ECO:0000313" key="1">
    <source>
        <dbReference type="EMBL" id="GBN95548.1"/>
    </source>
</evidence>